<sequence>MTRTRKIAIGIVGGLALLVLVAGVVIATFDWNRAKPMINERASAAIGRPFAINGDLSVKWEREPAEGGWRAWVPWPHVIANDISVGNAPWAKAPNFATLKRGEFSLAPLPLLRQRVVIRKIQLTEPAADLERLADGRANWVFTSPETGEPSPWVLDINEIGFDKGRVGYVDEVLKADLTVLVDPLGKPVPFADVAGAAFVPQDGKAPAPRDYVFGWNVEGKFKGLPTKGEGKVGGMLALQDASQPFPVQADVSIGGTRAAVTGTLTDPVNLGALDLRLKLSGASMAQLYPLTGVTLPDTPPYSTDGHLIAKLHHPGGAVFEYKDFNGKVGNSDLHGDITFALGAPRPKLTGKLSSKQLRMVDLGPLIGVPAGGTAAAPADKSKDAPAKPKGGEVLPTQAFRTDRWRDMDADVALDAGRIIHDSKLPLSDLSVHVVLQDGKLTLDPFRFGIAGGNINGTIKLDGATETMNGQVDLHARRLRLKQLFPATEAMQKTLGELNGDLAVSGTGNSVAALLGTATGDVKMLVNDGVISRSLMEIAGLNVGNYVVSKLFGDDEVNINCGAADLEMKKGVVTPRVFVFDTENALITITGTADFKNETVDMDITPDSKGFRIFSLRSPLYVRGTFGSPDVGVHVLPLAARGAGAVALGVLLTPAAGLLALIAPSTNDENACGPLLEQMRKPPKAPAPPAAKGK</sequence>
<reference evidence="3 4" key="1">
    <citation type="submission" date="2020-04" db="EMBL/GenBank/DDBJ databases">
        <authorList>
            <person name="De Canck E."/>
        </authorList>
    </citation>
    <scope>NUCLEOTIDE SEQUENCE [LARGE SCALE GENOMIC DNA]</scope>
    <source>
        <strain evidence="3 4">LMG 3441</strain>
    </source>
</reference>
<dbReference type="InterPro" id="IPR007844">
    <property type="entry name" value="AsmA"/>
</dbReference>
<accession>A0A6S7AJS1</accession>
<gene>
    <name evidence="3" type="ORF">LMG3441_03963</name>
</gene>
<dbReference type="PANTHER" id="PTHR30441">
    <property type="entry name" value="DUF748 DOMAIN-CONTAINING PROTEIN"/>
    <property type="match status" value="1"/>
</dbReference>
<feature type="region of interest" description="Disordered" evidence="1">
    <location>
        <begin position="373"/>
        <end position="394"/>
    </location>
</feature>
<keyword evidence="4" id="KW-1185">Reference proteome</keyword>
<dbReference type="Pfam" id="PF05170">
    <property type="entry name" value="AsmA"/>
    <property type="match status" value="1"/>
</dbReference>
<organism evidence="3 4">
    <name type="scientific">Achromobacter kerstersii</name>
    <dbReference type="NCBI Taxonomy" id="1353890"/>
    <lineage>
        <taxon>Bacteria</taxon>
        <taxon>Pseudomonadati</taxon>
        <taxon>Pseudomonadota</taxon>
        <taxon>Betaproteobacteria</taxon>
        <taxon>Burkholderiales</taxon>
        <taxon>Alcaligenaceae</taxon>
        <taxon>Achromobacter</taxon>
    </lineage>
</organism>
<proteinExistence type="predicted"/>
<dbReference type="EMBL" id="CADIJQ010000007">
    <property type="protein sequence ID" value="CAB3722822.1"/>
    <property type="molecule type" value="Genomic_DNA"/>
</dbReference>
<evidence type="ECO:0000259" key="2">
    <source>
        <dbReference type="Pfam" id="PF05170"/>
    </source>
</evidence>
<dbReference type="AlphaFoldDB" id="A0A6S7AJS1"/>
<dbReference type="PANTHER" id="PTHR30441:SF9">
    <property type="entry name" value="ASMA FAMILY PROTEIN YHJG"/>
    <property type="match status" value="1"/>
</dbReference>
<feature type="region of interest" description="Disordered" evidence="1">
    <location>
        <begin position="675"/>
        <end position="694"/>
    </location>
</feature>
<name>A0A6S7AJS1_9BURK</name>
<dbReference type="GO" id="GO:0090313">
    <property type="term" value="P:regulation of protein targeting to membrane"/>
    <property type="evidence" value="ECO:0007669"/>
    <property type="project" value="TreeGrafter"/>
</dbReference>
<dbReference type="InterPro" id="IPR052894">
    <property type="entry name" value="AsmA-related"/>
</dbReference>
<protein>
    <recommendedName>
        <fullName evidence="2">AsmA domain-containing protein</fullName>
    </recommendedName>
</protein>
<evidence type="ECO:0000313" key="3">
    <source>
        <dbReference type="EMBL" id="CAB3722822.1"/>
    </source>
</evidence>
<dbReference type="Proteomes" id="UP000494269">
    <property type="component" value="Unassembled WGS sequence"/>
</dbReference>
<dbReference type="GO" id="GO:0005886">
    <property type="term" value="C:plasma membrane"/>
    <property type="evidence" value="ECO:0007669"/>
    <property type="project" value="TreeGrafter"/>
</dbReference>
<evidence type="ECO:0000256" key="1">
    <source>
        <dbReference type="SAM" id="MobiDB-lite"/>
    </source>
</evidence>
<evidence type="ECO:0000313" key="4">
    <source>
        <dbReference type="Proteomes" id="UP000494269"/>
    </source>
</evidence>
<dbReference type="RefSeq" id="WP_175170707.1">
    <property type="nucleotide sequence ID" value="NZ_CADIJQ010000007.1"/>
</dbReference>
<feature type="compositionally biased region" description="Pro residues" evidence="1">
    <location>
        <begin position="684"/>
        <end position="694"/>
    </location>
</feature>
<feature type="compositionally biased region" description="Basic and acidic residues" evidence="1">
    <location>
        <begin position="380"/>
        <end position="391"/>
    </location>
</feature>
<feature type="domain" description="AsmA" evidence="2">
    <location>
        <begin position="1"/>
        <end position="576"/>
    </location>
</feature>